<reference evidence="1 2" key="1">
    <citation type="journal article" date="2015" name="Geomicrobiol. J.">
        <title>Caldisalinibacter kiritimatiensis gen. nov., sp. nov., a moderately thermohalophilic thiosulfate-reducing bacterium from a hypersaline microbial mat.</title>
        <authorList>
            <person name="Ben Hania W."/>
            <person name="Joseph M."/>
            <person name="Fiebig A."/>
            <person name="Bunk B."/>
            <person name="Klenk H.-P."/>
            <person name="Fardeau M.-L."/>
            <person name="Spring S."/>
        </authorList>
    </citation>
    <scope>NUCLEOTIDE SEQUENCE [LARGE SCALE GENOMIC DNA]</scope>
    <source>
        <strain evidence="1 2">L21-TH-D2</strain>
    </source>
</reference>
<accession>R1CE21</accession>
<name>R1CE21_9FIRM</name>
<evidence type="ECO:0000313" key="1">
    <source>
        <dbReference type="EMBL" id="EOD00515.1"/>
    </source>
</evidence>
<evidence type="ECO:0000313" key="2">
    <source>
        <dbReference type="Proteomes" id="UP000013378"/>
    </source>
</evidence>
<protein>
    <submittedName>
        <fullName evidence="1">Clostridial MutS2-related protein</fullName>
    </submittedName>
</protein>
<dbReference type="AlphaFoldDB" id="R1CE21"/>
<keyword evidence="2" id="KW-1185">Reference proteome</keyword>
<comment type="caution">
    <text evidence="1">The sequence shown here is derived from an EMBL/GenBank/DDBJ whole genome shotgun (WGS) entry which is preliminary data.</text>
</comment>
<dbReference type="EMBL" id="ARZA01000152">
    <property type="protein sequence ID" value="EOD00515.1"/>
    <property type="molecule type" value="Genomic_DNA"/>
</dbReference>
<proteinExistence type="predicted"/>
<dbReference type="OrthoDB" id="9808166at2"/>
<sequence length="108" mass="12671">MNSNTLKTLEYNKIKEKIKEFTVSDLGKKLVDKMEPKTDIRVVERMLRETSEAKAILNTSSNLPFYGIQDIEEYVNRVDKGIVLQPNELMKISDFLRGCRKIKRFMQK</sequence>
<dbReference type="eggNOG" id="COG1193">
    <property type="taxonomic scope" value="Bacteria"/>
</dbReference>
<gene>
    <name evidence="1" type="ORF">L21TH_1436</name>
</gene>
<dbReference type="RefSeq" id="WP_006312791.1">
    <property type="nucleotide sequence ID" value="NZ_ARZA01000152.1"/>
</dbReference>
<organism evidence="1 2">
    <name type="scientific">Caldisalinibacter kiritimatiensis</name>
    <dbReference type="NCBI Taxonomy" id="1304284"/>
    <lineage>
        <taxon>Bacteria</taxon>
        <taxon>Bacillati</taxon>
        <taxon>Bacillota</taxon>
        <taxon>Tissierellia</taxon>
        <taxon>Tissierellales</taxon>
        <taxon>Thermohalobacteraceae</taxon>
        <taxon>Caldisalinibacter</taxon>
    </lineage>
</organism>
<dbReference type="STRING" id="1304284.L21TH_1436"/>
<dbReference type="Proteomes" id="UP000013378">
    <property type="component" value="Unassembled WGS sequence"/>
</dbReference>